<reference evidence="2 3" key="1">
    <citation type="submission" date="2016-02" db="EMBL/GenBank/DDBJ databases">
        <title>Genome analysis of coral dinoflagellate symbionts highlights evolutionary adaptations to a symbiotic lifestyle.</title>
        <authorList>
            <person name="Aranda M."/>
            <person name="Li Y."/>
            <person name="Liew Y.J."/>
            <person name="Baumgarten S."/>
            <person name="Simakov O."/>
            <person name="Wilson M."/>
            <person name="Piel J."/>
            <person name="Ashoor H."/>
            <person name="Bougouffa S."/>
            <person name="Bajic V.B."/>
            <person name="Ryu T."/>
            <person name="Ravasi T."/>
            <person name="Bayer T."/>
            <person name="Micklem G."/>
            <person name="Kim H."/>
            <person name="Bhak J."/>
            <person name="Lajeunesse T.C."/>
            <person name="Voolstra C.R."/>
        </authorList>
    </citation>
    <scope>NUCLEOTIDE SEQUENCE [LARGE SCALE GENOMIC DNA]</scope>
    <source>
        <strain evidence="2 3">CCMP2467</strain>
    </source>
</reference>
<dbReference type="AlphaFoldDB" id="A0A1Q9ETK8"/>
<sequence length="451" mass="49256">MDMDMDMDMAMDIDMDMDMVAKTMITMMVTGLAMLTILIMAVMEIRPPVRVKLELRLATLNGRIADNADGKGPSKSNSNETRAIIESMHLMVMMMVMVVMMMFMIMIMTVMLVKGVQRIGTTVNTIVTHVRRCASVVGILEIEKLSGALPSILKEFEKDCLQLGHYMSLSTPHLGIRASWTSPHHAWRNLLGPLTSCLTPQLAQLCVSDGPGQAYLQALSDPSGPFVMALRRFHCRTCATVADGDPLVSMASGIIDPLSHAAKVQQVEASKAPEPTAGALRWLRLPEGICCRRKRSSWSLTQRGAEANCFAPASLKRGSASMSTPCNSSGRSLWAEESTDLEDGEVDESASSGRTISTCSSFTVMATGSHGSINCTESPWSKSRDGKCKYPDCLLEGLASLPWRRLVVALGRGPLASNAHVFLLAKKRHQWPEEHIASRSCVELLAQLLRD</sequence>
<proteinExistence type="predicted"/>
<keyword evidence="3" id="KW-1185">Reference proteome</keyword>
<evidence type="ECO:0000256" key="1">
    <source>
        <dbReference type="SAM" id="Phobius"/>
    </source>
</evidence>
<organism evidence="2 3">
    <name type="scientific">Symbiodinium microadriaticum</name>
    <name type="common">Dinoflagellate</name>
    <name type="synonym">Zooxanthella microadriatica</name>
    <dbReference type="NCBI Taxonomy" id="2951"/>
    <lineage>
        <taxon>Eukaryota</taxon>
        <taxon>Sar</taxon>
        <taxon>Alveolata</taxon>
        <taxon>Dinophyceae</taxon>
        <taxon>Suessiales</taxon>
        <taxon>Symbiodiniaceae</taxon>
        <taxon>Symbiodinium</taxon>
    </lineage>
</organism>
<name>A0A1Q9ETK8_SYMMI</name>
<feature type="transmembrane region" description="Helical" evidence="1">
    <location>
        <begin position="90"/>
        <end position="113"/>
    </location>
</feature>
<dbReference type="EMBL" id="LSRX01000072">
    <property type="protein sequence ID" value="OLQ10761.1"/>
    <property type="molecule type" value="Genomic_DNA"/>
</dbReference>
<dbReference type="OrthoDB" id="10348323at2759"/>
<keyword evidence="1" id="KW-0472">Membrane</keyword>
<accession>A0A1Q9ETK8</accession>
<comment type="caution">
    <text evidence="2">The sequence shown here is derived from an EMBL/GenBank/DDBJ whole genome shotgun (WGS) entry which is preliminary data.</text>
</comment>
<protein>
    <submittedName>
        <fullName evidence="2">Uncharacterized protein</fullName>
    </submittedName>
</protein>
<keyword evidence="1" id="KW-0812">Transmembrane</keyword>
<feature type="transmembrane region" description="Helical" evidence="1">
    <location>
        <begin position="20"/>
        <end position="43"/>
    </location>
</feature>
<evidence type="ECO:0000313" key="3">
    <source>
        <dbReference type="Proteomes" id="UP000186817"/>
    </source>
</evidence>
<gene>
    <name evidence="2" type="ORF">AK812_SmicGene5458</name>
</gene>
<dbReference type="Proteomes" id="UP000186817">
    <property type="component" value="Unassembled WGS sequence"/>
</dbReference>
<evidence type="ECO:0000313" key="2">
    <source>
        <dbReference type="EMBL" id="OLQ10761.1"/>
    </source>
</evidence>
<keyword evidence="1" id="KW-1133">Transmembrane helix</keyword>